<evidence type="ECO:0000256" key="2">
    <source>
        <dbReference type="ARBA" id="ARBA00022679"/>
    </source>
</evidence>
<comment type="caution">
    <text evidence="4">The sequence shown here is derived from an EMBL/GenBank/DDBJ whole genome shotgun (WGS) entry which is preliminary data.</text>
</comment>
<sequence>MVDSRRCDIDEQLRRLSPHERSTCDKIGNQTHRRGWICAHSQLRQLIAAMIGCAPSEVQFGRRPCPVCGGEGGRPVLATDEAHRIHFSISHSDWLVAIAVADRPVGIDVQVLRQNTYSLLNELSPVEQRQIGTSASRMNRCWARKEAVLKAAGIGIAHGLRAPHVGGADQPHQPPGFEISDLDVPRGFHGAVAVAARPTTKGQQHDGY</sequence>
<evidence type="ECO:0000259" key="3">
    <source>
        <dbReference type="Pfam" id="PF01648"/>
    </source>
</evidence>
<organism evidence="4 5">
    <name type="scientific">Naumannella halotolerans</name>
    <dbReference type="NCBI Taxonomy" id="993414"/>
    <lineage>
        <taxon>Bacteria</taxon>
        <taxon>Bacillati</taxon>
        <taxon>Actinomycetota</taxon>
        <taxon>Actinomycetes</taxon>
        <taxon>Propionibacteriales</taxon>
        <taxon>Propionibacteriaceae</taxon>
        <taxon>Naumannella</taxon>
    </lineage>
</organism>
<dbReference type="PANTHER" id="PTHR12215:SF10">
    <property type="entry name" value="L-AMINOADIPATE-SEMIALDEHYDE DEHYDROGENASE-PHOSPHOPANTETHEINYL TRANSFERASE"/>
    <property type="match status" value="1"/>
</dbReference>
<evidence type="ECO:0000313" key="4">
    <source>
        <dbReference type="EMBL" id="TDT30086.1"/>
    </source>
</evidence>
<dbReference type="Gene3D" id="3.90.470.20">
    <property type="entry name" value="4'-phosphopantetheinyl transferase domain"/>
    <property type="match status" value="1"/>
</dbReference>
<dbReference type="PANTHER" id="PTHR12215">
    <property type="entry name" value="PHOSPHOPANTETHEINE TRANSFERASE"/>
    <property type="match status" value="1"/>
</dbReference>
<evidence type="ECO:0000313" key="5">
    <source>
        <dbReference type="Proteomes" id="UP000295371"/>
    </source>
</evidence>
<dbReference type="GO" id="GO:0019878">
    <property type="term" value="P:lysine biosynthetic process via aminoadipic acid"/>
    <property type="evidence" value="ECO:0007669"/>
    <property type="project" value="TreeGrafter"/>
</dbReference>
<dbReference type="InterPro" id="IPR008278">
    <property type="entry name" value="4-PPantetheinyl_Trfase_dom"/>
</dbReference>
<comment type="similarity">
    <text evidence="1">Belongs to the P-Pant transferase superfamily. Gsp/Sfp/HetI/AcpT family.</text>
</comment>
<dbReference type="AlphaFoldDB" id="A0A4R7J124"/>
<keyword evidence="5" id="KW-1185">Reference proteome</keyword>
<evidence type="ECO:0000256" key="1">
    <source>
        <dbReference type="ARBA" id="ARBA00010990"/>
    </source>
</evidence>
<dbReference type="GO" id="GO:0008897">
    <property type="term" value="F:holo-[acyl-carrier-protein] synthase activity"/>
    <property type="evidence" value="ECO:0007669"/>
    <property type="project" value="InterPro"/>
</dbReference>
<proteinExistence type="inferred from homology"/>
<dbReference type="GO" id="GO:0000287">
    <property type="term" value="F:magnesium ion binding"/>
    <property type="evidence" value="ECO:0007669"/>
    <property type="project" value="InterPro"/>
</dbReference>
<keyword evidence="2 4" id="KW-0808">Transferase</keyword>
<dbReference type="InterPro" id="IPR050559">
    <property type="entry name" value="P-Pant_transferase_sf"/>
</dbReference>
<gene>
    <name evidence="4" type="ORF">CLV29_3110</name>
</gene>
<dbReference type="GO" id="GO:0005829">
    <property type="term" value="C:cytosol"/>
    <property type="evidence" value="ECO:0007669"/>
    <property type="project" value="TreeGrafter"/>
</dbReference>
<dbReference type="Proteomes" id="UP000295371">
    <property type="component" value="Unassembled WGS sequence"/>
</dbReference>
<feature type="domain" description="4'-phosphopantetheinyl transferase" evidence="3">
    <location>
        <begin position="104"/>
        <end position="162"/>
    </location>
</feature>
<dbReference type="Pfam" id="PF01648">
    <property type="entry name" value="ACPS"/>
    <property type="match status" value="1"/>
</dbReference>
<protein>
    <submittedName>
        <fullName evidence="4">4'-phosphopantetheinyl transferase</fullName>
    </submittedName>
</protein>
<dbReference type="SUPFAM" id="SSF56214">
    <property type="entry name" value="4'-phosphopantetheinyl transferase"/>
    <property type="match status" value="2"/>
</dbReference>
<reference evidence="4 5" key="1">
    <citation type="submission" date="2019-03" db="EMBL/GenBank/DDBJ databases">
        <title>Genomic Encyclopedia of Archaeal and Bacterial Type Strains, Phase II (KMG-II): from individual species to whole genera.</title>
        <authorList>
            <person name="Goeker M."/>
        </authorList>
    </citation>
    <scope>NUCLEOTIDE SEQUENCE [LARGE SCALE GENOMIC DNA]</scope>
    <source>
        <strain evidence="4 5">DSM 24323</strain>
    </source>
</reference>
<name>A0A4R7J124_9ACTN</name>
<dbReference type="InterPro" id="IPR037143">
    <property type="entry name" value="4-PPantetheinyl_Trfase_dom_sf"/>
</dbReference>
<accession>A0A4R7J124</accession>
<dbReference type="EMBL" id="SOAW01000003">
    <property type="protein sequence ID" value="TDT30086.1"/>
    <property type="molecule type" value="Genomic_DNA"/>
</dbReference>